<dbReference type="Proteomes" id="UP001596383">
    <property type="component" value="Unassembled WGS sequence"/>
</dbReference>
<reference evidence="1 2" key="1">
    <citation type="journal article" date="2019" name="Int. J. Syst. Evol. Microbiol.">
        <title>The Global Catalogue of Microorganisms (GCM) 10K type strain sequencing project: providing services to taxonomists for standard genome sequencing and annotation.</title>
        <authorList>
            <consortium name="The Broad Institute Genomics Platform"/>
            <consortium name="The Broad Institute Genome Sequencing Center for Infectious Disease"/>
            <person name="Wu L."/>
            <person name="Ma J."/>
        </authorList>
    </citation>
    <scope>NUCLEOTIDE SEQUENCE [LARGE SCALE GENOMIC DNA]</scope>
    <source>
        <strain evidence="1 2">LMG 29247</strain>
    </source>
</reference>
<gene>
    <name evidence="1" type="ORF">ACFQE6_07030</name>
</gene>
<protein>
    <submittedName>
        <fullName evidence="1">Uncharacterized protein</fullName>
    </submittedName>
</protein>
<dbReference type="RefSeq" id="WP_273737838.1">
    <property type="nucleotide sequence ID" value="NZ_JAQIVI010000098.1"/>
</dbReference>
<dbReference type="AlphaFoldDB" id="A0ABD5SMA4"/>
<keyword evidence="2" id="KW-1185">Reference proteome</keyword>
<organism evidence="1 2">
    <name type="scientific">Natrinema soli</name>
    <dbReference type="NCBI Taxonomy" id="1930624"/>
    <lineage>
        <taxon>Archaea</taxon>
        <taxon>Methanobacteriati</taxon>
        <taxon>Methanobacteriota</taxon>
        <taxon>Stenosarchaea group</taxon>
        <taxon>Halobacteria</taxon>
        <taxon>Halobacteriales</taxon>
        <taxon>Natrialbaceae</taxon>
        <taxon>Natrinema</taxon>
    </lineage>
</organism>
<evidence type="ECO:0000313" key="1">
    <source>
        <dbReference type="EMBL" id="MFC6764781.1"/>
    </source>
</evidence>
<sequence>MADIELDLEDDLIAVDDHDRQQRLMASKNGDTWRVFEGSINRSQLLSMRTTAETATHVLVETLRWLAEDE</sequence>
<accession>A0ABD5SMA4</accession>
<proteinExistence type="predicted"/>
<comment type="caution">
    <text evidence="1">The sequence shown here is derived from an EMBL/GenBank/DDBJ whole genome shotgun (WGS) entry which is preliminary data.</text>
</comment>
<name>A0ABD5SMA4_9EURY</name>
<evidence type="ECO:0000313" key="2">
    <source>
        <dbReference type="Proteomes" id="UP001596383"/>
    </source>
</evidence>
<dbReference type="EMBL" id="JBHSWV010000098">
    <property type="protein sequence ID" value="MFC6764781.1"/>
    <property type="molecule type" value="Genomic_DNA"/>
</dbReference>